<dbReference type="PANTHER" id="PTHR33164">
    <property type="entry name" value="TRANSCRIPTIONAL REGULATOR, MARR FAMILY"/>
    <property type="match status" value="1"/>
</dbReference>
<evidence type="ECO:0000256" key="1">
    <source>
        <dbReference type="SAM" id="MobiDB-lite"/>
    </source>
</evidence>
<feature type="region of interest" description="Disordered" evidence="1">
    <location>
        <begin position="146"/>
        <end position="196"/>
    </location>
</feature>
<dbReference type="EMBL" id="BAAABM010000029">
    <property type="protein sequence ID" value="GAA0342772.1"/>
    <property type="molecule type" value="Genomic_DNA"/>
</dbReference>
<feature type="domain" description="HTH marR-type" evidence="2">
    <location>
        <begin position="9"/>
        <end position="141"/>
    </location>
</feature>
<accession>A0ABN0WNP6</accession>
<sequence length="196" mass="21599">MEETPPSLLALTPYLLSRVGKAARGRIIERLAARDLRLWHMAVLAALADFGPQAQRDLAARLRIDPSDVVKVLDDLAAAGHVERARDPADRRRVTVTLTAAGRTALADLTSETTALEEEVLAPLDERERAVLHALLRRVFAHLHEKDQGASGGRRSTGRPLRNDDGGARRGDVAHRREGRRSVRQADRPGDEEVRP</sequence>
<evidence type="ECO:0000313" key="4">
    <source>
        <dbReference type="Proteomes" id="UP001501822"/>
    </source>
</evidence>
<keyword evidence="4" id="KW-1185">Reference proteome</keyword>
<proteinExistence type="predicted"/>
<dbReference type="InterPro" id="IPR036388">
    <property type="entry name" value="WH-like_DNA-bd_sf"/>
</dbReference>
<evidence type="ECO:0000313" key="3">
    <source>
        <dbReference type="EMBL" id="GAA0342772.1"/>
    </source>
</evidence>
<dbReference type="RefSeq" id="WP_252798767.1">
    <property type="nucleotide sequence ID" value="NZ_BAAABM010000029.1"/>
</dbReference>
<dbReference type="Proteomes" id="UP001501822">
    <property type="component" value="Unassembled WGS sequence"/>
</dbReference>
<dbReference type="InterPro" id="IPR039422">
    <property type="entry name" value="MarR/SlyA-like"/>
</dbReference>
<organism evidence="3 4">
    <name type="scientific">Actinoallomurus spadix</name>
    <dbReference type="NCBI Taxonomy" id="79912"/>
    <lineage>
        <taxon>Bacteria</taxon>
        <taxon>Bacillati</taxon>
        <taxon>Actinomycetota</taxon>
        <taxon>Actinomycetes</taxon>
        <taxon>Streptosporangiales</taxon>
        <taxon>Thermomonosporaceae</taxon>
        <taxon>Actinoallomurus</taxon>
    </lineage>
</organism>
<evidence type="ECO:0000259" key="2">
    <source>
        <dbReference type="PROSITE" id="PS50995"/>
    </source>
</evidence>
<dbReference type="Gene3D" id="1.10.10.10">
    <property type="entry name" value="Winged helix-like DNA-binding domain superfamily/Winged helix DNA-binding domain"/>
    <property type="match status" value="1"/>
</dbReference>
<feature type="compositionally biased region" description="Basic and acidic residues" evidence="1">
    <location>
        <begin position="161"/>
        <end position="196"/>
    </location>
</feature>
<dbReference type="SMART" id="SM00347">
    <property type="entry name" value="HTH_MARR"/>
    <property type="match status" value="1"/>
</dbReference>
<dbReference type="PROSITE" id="PS50995">
    <property type="entry name" value="HTH_MARR_2"/>
    <property type="match status" value="1"/>
</dbReference>
<dbReference type="PANTHER" id="PTHR33164:SF103">
    <property type="entry name" value="REGULATORY PROTEIN MARR"/>
    <property type="match status" value="1"/>
</dbReference>
<dbReference type="InterPro" id="IPR000835">
    <property type="entry name" value="HTH_MarR-typ"/>
</dbReference>
<dbReference type="Pfam" id="PF12802">
    <property type="entry name" value="MarR_2"/>
    <property type="match status" value="1"/>
</dbReference>
<name>A0ABN0WNP6_9ACTN</name>
<dbReference type="PRINTS" id="PR00598">
    <property type="entry name" value="HTHMARR"/>
</dbReference>
<protein>
    <recommendedName>
        <fullName evidence="2">HTH marR-type domain-containing protein</fullName>
    </recommendedName>
</protein>
<dbReference type="InterPro" id="IPR036390">
    <property type="entry name" value="WH_DNA-bd_sf"/>
</dbReference>
<comment type="caution">
    <text evidence="3">The sequence shown here is derived from an EMBL/GenBank/DDBJ whole genome shotgun (WGS) entry which is preliminary data.</text>
</comment>
<reference evidence="3 4" key="1">
    <citation type="journal article" date="2019" name="Int. J. Syst. Evol. Microbiol.">
        <title>The Global Catalogue of Microorganisms (GCM) 10K type strain sequencing project: providing services to taxonomists for standard genome sequencing and annotation.</title>
        <authorList>
            <consortium name="The Broad Institute Genomics Platform"/>
            <consortium name="The Broad Institute Genome Sequencing Center for Infectious Disease"/>
            <person name="Wu L."/>
            <person name="Ma J."/>
        </authorList>
    </citation>
    <scope>NUCLEOTIDE SEQUENCE [LARGE SCALE GENOMIC DNA]</scope>
    <source>
        <strain evidence="3 4">JCM 3146</strain>
    </source>
</reference>
<gene>
    <name evidence="3" type="ORF">GCM10010151_35470</name>
</gene>
<dbReference type="SUPFAM" id="SSF46785">
    <property type="entry name" value="Winged helix' DNA-binding domain"/>
    <property type="match status" value="1"/>
</dbReference>